<evidence type="ECO:0000313" key="3">
    <source>
        <dbReference type="Proteomes" id="UP000293391"/>
    </source>
</evidence>
<keyword evidence="1" id="KW-0812">Transmembrane</keyword>
<keyword evidence="1" id="KW-1133">Transmembrane helix</keyword>
<evidence type="ECO:0000313" key="2">
    <source>
        <dbReference type="EMBL" id="QXR08368.1"/>
    </source>
</evidence>
<accession>A0AAJ4TUE3</accession>
<sequence length="43" mass="4958">MTSQLLTLYVLFWPLVASLVLFTICLNVYKDIQQAKKNGEELI</sequence>
<reference evidence="2" key="2">
    <citation type="journal article" date="2019" name="Nat. Commun.">
        <title>Spatiotemporal dynamics of multidrug resistant bacteria on intensive care unit surfaces.</title>
        <authorList>
            <person name="D'Souza A.W."/>
            <person name="Potter R.F."/>
            <person name="Wallace M."/>
            <person name="Shupe A."/>
            <person name="Patel S."/>
            <person name="Sun X."/>
            <person name="Gul D."/>
            <person name="Kwon J.H."/>
            <person name="Andleeb S."/>
            <person name="Burnham C.D."/>
            <person name="Dantas G."/>
        </authorList>
    </citation>
    <scope>NUCLEOTIDE SEQUENCE</scope>
    <source>
        <strain evidence="2">AL_065</strain>
    </source>
</reference>
<gene>
    <name evidence="2" type="ORF">EVX74_005185</name>
</gene>
<evidence type="ECO:0000256" key="1">
    <source>
        <dbReference type="SAM" id="Phobius"/>
    </source>
</evidence>
<dbReference type="InterPro" id="IPR049820">
    <property type="entry name" value="Trnsprt_adja_ssu-like"/>
</dbReference>
<reference evidence="2" key="1">
    <citation type="submission" date="2018-10" db="EMBL/GenBank/DDBJ databases">
        <authorList>
            <person name="D'Souza A.W."/>
            <person name="Potter R.F."/>
            <person name="Wallace M."/>
            <person name="Shupe A."/>
            <person name="Patel S."/>
            <person name="Sun S."/>
            <person name="Gul D."/>
            <person name="Kwon J.H."/>
            <person name="Andleeb S."/>
            <person name="Burnham C.-A.D."/>
            <person name="Dantas G."/>
        </authorList>
    </citation>
    <scope>NUCLEOTIDE SEQUENCE</scope>
    <source>
        <strain evidence="2">AL_065</strain>
    </source>
</reference>
<dbReference type="AlphaFoldDB" id="A0AAJ4TUE3"/>
<dbReference type="NCBIfam" id="NF038354">
    <property type="entry name" value="trnsprt_adja_43"/>
    <property type="match status" value="1"/>
</dbReference>
<proteinExistence type="predicted"/>
<keyword evidence="1" id="KW-0472">Membrane</keyword>
<organism evidence="2 3">
    <name type="scientific">Acinetobacter lwoffii</name>
    <dbReference type="NCBI Taxonomy" id="28090"/>
    <lineage>
        <taxon>Bacteria</taxon>
        <taxon>Pseudomonadati</taxon>
        <taxon>Pseudomonadota</taxon>
        <taxon>Gammaproteobacteria</taxon>
        <taxon>Moraxellales</taxon>
        <taxon>Moraxellaceae</taxon>
        <taxon>Acinetobacter</taxon>
    </lineage>
</organism>
<protein>
    <submittedName>
        <fullName evidence="2">Transporter small subunit</fullName>
    </submittedName>
</protein>
<reference evidence="2" key="3">
    <citation type="submission" date="2021-06" db="EMBL/GenBank/DDBJ databases">
        <authorList>
            <person name="Diorio-Toth L."/>
        </authorList>
    </citation>
    <scope>NUCLEOTIDE SEQUENCE</scope>
    <source>
        <strain evidence="2">AL_065</strain>
    </source>
</reference>
<dbReference type="RefSeq" id="WP_005265804.1">
    <property type="nucleotide sequence ID" value="NZ_CP078045.1"/>
</dbReference>
<name>A0AAJ4TUE3_ACILW</name>
<feature type="transmembrane region" description="Helical" evidence="1">
    <location>
        <begin position="6"/>
        <end position="29"/>
    </location>
</feature>
<dbReference type="EMBL" id="CP078045">
    <property type="protein sequence ID" value="QXR08368.1"/>
    <property type="molecule type" value="Genomic_DNA"/>
</dbReference>
<dbReference type="Proteomes" id="UP000293391">
    <property type="component" value="Chromosome"/>
</dbReference>